<dbReference type="PROSITE" id="PS51257">
    <property type="entry name" value="PROKAR_LIPOPROTEIN"/>
    <property type="match status" value="1"/>
</dbReference>
<gene>
    <name evidence="4" type="ORF">CW360_04895</name>
</gene>
<reference evidence="5" key="1">
    <citation type="submission" date="2017-12" db="EMBL/GenBank/DDBJ databases">
        <authorList>
            <person name="Yu X.-Y."/>
        </authorList>
    </citation>
    <scope>NUCLEOTIDE SEQUENCE [LARGE SCALE GENOMIC DNA]</scope>
    <source>
        <strain evidence="5">ZYSR67-Z</strain>
    </source>
</reference>
<proteinExistence type="predicted"/>
<evidence type="ECO:0000256" key="1">
    <source>
        <dbReference type="ARBA" id="ARBA00004196"/>
    </source>
</evidence>
<sequence length="357" mass="39077">MRPLNLFVLCSALGLVACSPSDPRQSASASLANDVLLPAYQAWASASTQLPVSAQALCATPKPADSALPQARQDLQTAQRSWAALQPLQLGPLSEGNRAWQVQFWPDKKNLVRRQVESLIDQHPVLSRAQLERASVVVQGLSAYEYLLFDSQLDLARPADRQRYCALLGHIAGHQQQLSAQILAELQGEQGFLKQLQQFPNTRFAEADEALAELLRAQVNGLDLLKKKLGTAIGKLSKGIPQPLQAEFWRSQASLDSLAAAVHSAEQLWQGQADQGIASLLDDTQQPLRQRIDQAYADTRQQLAALQQPLDKLLSNDAGRAQLDALYVSLDRLHRLQERDLAGALGIQLGFNAHDGD</sequence>
<feature type="domain" description="Imelysin-like" evidence="3">
    <location>
        <begin position="37"/>
        <end position="336"/>
    </location>
</feature>
<name>A0A2I0CSK2_9PSED</name>
<dbReference type="RefSeq" id="WP_101192929.1">
    <property type="nucleotide sequence ID" value="NZ_PIYS01000005.1"/>
</dbReference>
<dbReference type="Proteomes" id="UP000242861">
    <property type="component" value="Unassembled WGS sequence"/>
</dbReference>
<dbReference type="GO" id="GO:0030313">
    <property type="term" value="C:cell envelope"/>
    <property type="evidence" value="ECO:0007669"/>
    <property type="project" value="UniProtKB-SubCell"/>
</dbReference>
<dbReference type="AlphaFoldDB" id="A0A2I0CSK2"/>
<evidence type="ECO:0000313" key="4">
    <source>
        <dbReference type="EMBL" id="PKF72137.1"/>
    </source>
</evidence>
<dbReference type="InterPro" id="IPR018976">
    <property type="entry name" value="Imelysin-like"/>
</dbReference>
<evidence type="ECO:0000256" key="2">
    <source>
        <dbReference type="ARBA" id="ARBA00022729"/>
    </source>
</evidence>
<evidence type="ECO:0000313" key="5">
    <source>
        <dbReference type="Proteomes" id="UP000242861"/>
    </source>
</evidence>
<protein>
    <submittedName>
        <fullName evidence="4">Imelysin</fullName>
    </submittedName>
</protein>
<dbReference type="Pfam" id="PF09375">
    <property type="entry name" value="Peptidase_M75"/>
    <property type="match status" value="1"/>
</dbReference>
<dbReference type="InterPro" id="IPR034984">
    <property type="entry name" value="Imelysin-like_IPPA"/>
</dbReference>
<comment type="subcellular location">
    <subcellularLocation>
        <location evidence="1">Cell envelope</location>
    </subcellularLocation>
</comment>
<dbReference type="EMBL" id="PIYS01000005">
    <property type="protein sequence ID" value="PKF72137.1"/>
    <property type="molecule type" value="Genomic_DNA"/>
</dbReference>
<comment type="caution">
    <text evidence="4">The sequence shown here is derived from an EMBL/GenBank/DDBJ whole genome shotgun (WGS) entry which is preliminary data.</text>
</comment>
<evidence type="ECO:0000259" key="3">
    <source>
        <dbReference type="Pfam" id="PF09375"/>
    </source>
</evidence>
<dbReference type="CDD" id="cd14659">
    <property type="entry name" value="Imelysin-like_IPPA"/>
    <property type="match status" value="1"/>
</dbReference>
<organism evidence="4 5">
    <name type="scientific">Pseudomonas fluvialis</name>
    <dbReference type="NCBI Taxonomy" id="1793966"/>
    <lineage>
        <taxon>Bacteria</taxon>
        <taxon>Pseudomonadati</taxon>
        <taxon>Pseudomonadota</taxon>
        <taxon>Gammaproteobacteria</taxon>
        <taxon>Pseudomonadales</taxon>
        <taxon>Pseudomonadaceae</taxon>
        <taxon>Pseudomonas</taxon>
    </lineage>
</organism>
<dbReference type="Gene3D" id="1.20.1420.20">
    <property type="entry name" value="M75 peptidase, HXXE motif"/>
    <property type="match status" value="1"/>
</dbReference>
<keyword evidence="2" id="KW-0732">Signal</keyword>
<dbReference type="InterPro" id="IPR038352">
    <property type="entry name" value="Imelysin_sf"/>
</dbReference>
<accession>A0A2I0CSK2</accession>